<dbReference type="InterPro" id="IPR036759">
    <property type="entry name" value="TPK_catalytic_sf"/>
</dbReference>
<dbReference type="InterPro" id="IPR007373">
    <property type="entry name" value="Thiamin_PyroPKinase_B1-bd"/>
</dbReference>
<dbReference type="PANTHER" id="PTHR13622:SF8">
    <property type="entry name" value="THIAMIN PYROPHOSPHOKINASE 1"/>
    <property type="match status" value="1"/>
</dbReference>
<evidence type="ECO:0000256" key="2">
    <source>
        <dbReference type="ARBA" id="ARBA00022741"/>
    </source>
</evidence>
<accession>A0AA88GLZ4</accession>
<dbReference type="Pfam" id="PF04265">
    <property type="entry name" value="TPK_B1_binding"/>
    <property type="match status" value="1"/>
</dbReference>
<dbReference type="GO" id="GO:0030975">
    <property type="term" value="F:thiamine binding"/>
    <property type="evidence" value="ECO:0007669"/>
    <property type="project" value="InterPro"/>
</dbReference>
<dbReference type="SMART" id="SM00983">
    <property type="entry name" value="TPK_B1_binding"/>
    <property type="match status" value="1"/>
</dbReference>
<sequence>MKKLTSSHRKALFSKFRWWLVHHKQNLIKLYQATPHCRAMNGHRDDKNNCTHSSALISYRSFSRSLRFMDSEKTATSSSYRQIQSPTNIVHFAFSQEEDLLTESPKDGVYYKDHLIVLNTPYLDQKLFPRELFEGLWNSCRWKFCADGGANRLFKYTDWKVDNLMSVGWSETTNSQKQYVPDVICGDLDSLDPIIGQFYSKLGTSLMKISEQDSNDLQKCVSILKEKILNDAISSGTTCKNAEEKSNILKQPPTQPPMRTIFHRVFIIGGGGRLDQEMCDLNTLYIEAMAGMCSSSASVSPENNSPSLTIRKEEVVAQEEHHYHHQTTTRSIITTSTEKHALQFILVTPYSLVHVLTPGRHEIYRNSKWERSTCALVPIGIPCRQVVTSGLKWNLKGESLEFGGLVSTSNRMLTDCVTVQNSHPLLWITSLNNRTEEEC</sequence>
<evidence type="ECO:0000256" key="3">
    <source>
        <dbReference type="ARBA" id="ARBA00022777"/>
    </source>
</evidence>
<dbReference type="PANTHER" id="PTHR13622">
    <property type="entry name" value="THIAMIN PYROPHOSPHOKINASE"/>
    <property type="match status" value="1"/>
</dbReference>
<dbReference type="CDD" id="cd07995">
    <property type="entry name" value="TPK"/>
    <property type="match status" value="1"/>
</dbReference>
<dbReference type="GO" id="GO:0004788">
    <property type="term" value="F:thiamine diphosphokinase activity"/>
    <property type="evidence" value="ECO:0007669"/>
    <property type="project" value="InterPro"/>
</dbReference>
<keyword evidence="7" id="KW-1185">Reference proteome</keyword>
<reference evidence="6 7" key="1">
    <citation type="journal article" date="2018" name="BMC Genomics">
        <title>The genome of Naegleria lovaniensis, the basis for a comparative approach to unravel pathogenicity factors of the human pathogenic amoeba N. fowleri.</title>
        <authorList>
            <person name="Liechti N."/>
            <person name="Schurch N."/>
            <person name="Bruggmann R."/>
            <person name="Wittwer M."/>
        </authorList>
    </citation>
    <scope>NUCLEOTIDE SEQUENCE [LARGE SCALE GENOMIC DNA]</scope>
    <source>
        <strain evidence="6 7">ATCC 30569</strain>
    </source>
</reference>
<proteinExistence type="predicted"/>
<keyword evidence="2" id="KW-0547">Nucleotide-binding</keyword>
<comment type="caution">
    <text evidence="6">The sequence shown here is derived from an EMBL/GenBank/DDBJ whole genome shotgun (WGS) entry which is preliminary data.</text>
</comment>
<dbReference type="FunFam" id="2.60.120.320:FF:000001">
    <property type="entry name" value="Thiamine pyrophosphokinase"/>
    <property type="match status" value="1"/>
</dbReference>
<dbReference type="AlphaFoldDB" id="A0AA88GLZ4"/>
<keyword evidence="3" id="KW-0418">Kinase</keyword>
<evidence type="ECO:0000256" key="1">
    <source>
        <dbReference type="ARBA" id="ARBA00022679"/>
    </source>
</evidence>
<dbReference type="EMBL" id="PYSW02000032">
    <property type="protein sequence ID" value="KAG2378653.1"/>
    <property type="molecule type" value="Genomic_DNA"/>
</dbReference>
<dbReference type="GO" id="GO:0006772">
    <property type="term" value="P:thiamine metabolic process"/>
    <property type="evidence" value="ECO:0007669"/>
    <property type="project" value="InterPro"/>
</dbReference>
<dbReference type="RefSeq" id="XP_044545915.1">
    <property type="nucleotide sequence ID" value="XM_044698352.1"/>
</dbReference>
<keyword evidence="4" id="KW-0067">ATP-binding</keyword>
<dbReference type="InterPro" id="IPR036371">
    <property type="entry name" value="TPK_B1-bd_sf"/>
</dbReference>
<organism evidence="6 7">
    <name type="scientific">Naegleria lovaniensis</name>
    <name type="common">Amoeba</name>
    <dbReference type="NCBI Taxonomy" id="51637"/>
    <lineage>
        <taxon>Eukaryota</taxon>
        <taxon>Discoba</taxon>
        <taxon>Heterolobosea</taxon>
        <taxon>Tetramitia</taxon>
        <taxon>Eutetramitia</taxon>
        <taxon>Vahlkampfiidae</taxon>
        <taxon>Naegleria</taxon>
    </lineage>
</organism>
<feature type="domain" description="Thiamin pyrophosphokinase thiamin-binding" evidence="5">
    <location>
        <begin position="359"/>
        <end position="425"/>
    </location>
</feature>
<dbReference type="SUPFAM" id="SSF63862">
    <property type="entry name" value="Thiamin pyrophosphokinase, substrate-binding domain"/>
    <property type="match status" value="1"/>
</dbReference>
<name>A0AA88GLZ4_NAELO</name>
<dbReference type="Proteomes" id="UP000816034">
    <property type="component" value="Unassembled WGS sequence"/>
</dbReference>
<keyword evidence="1" id="KW-0808">Transferase</keyword>
<protein>
    <recommendedName>
        <fullName evidence="5">Thiamin pyrophosphokinase thiamin-binding domain-containing protein</fullName>
    </recommendedName>
</protein>
<dbReference type="Gene3D" id="3.40.50.10240">
    <property type="entry name" value="Thiamin pyrophosphokinase, catalytic domain"/>
    <property type="match status" value="1"/>
</dbReference>
<evidence type="ECO:0000313" key="6">
    <source>
        <dbReference type="EMBL" id="KAG2378653.1"/>
    </source>
</evidence>
<evidence type="ECO:0000256" key="4">
    <source>
        <dbReference type="ARBA" id="ARBA00022840"/>
    </source>
</evidence>
<dbReference type="Pfam" id="PF04263">
    <property type="entry name" value="TPK_catalytic"/>
    <property type="match status" value="1"/>
</dbReference>
<dbReference type="GeneID" id="68100746"/>
<dbReference type="InterPro" id="IPR007371">
    <property type="entry name" value="TPK_catalytic"/>
</dbReference>
<dbReference type="SUPFAM" id="SSF63999">
    <property type="entry name" value="Thiamin pyrophosphokinase, catalytic domain"/>
    <property type="match status" value="1"/>
</dbReference>
<dbReference type="GO" id="GO:0009229">
    <property type="term" value="P:thiamine diphosphate biosynthetic process"/>
    <property type="evidence" value="ECO:0007669"/>
    <property type="project" value="InterPro"/>
</dbReference>
<dbReference type="GO" id="GO:0005524">
    <property type="term" value="F:ATP binding"/>
    <property type="evidence" value="ECO:0007669"/>
    <property type="project" value="UniProtKB-KW"/>
</dbReference>
<evidence type="ECO:0000313" key="7">
    <source>
        <dbReference type="Proteomes" id="UP000816034"/>
    </source>
</evidence>
<dbReference type="Gene3D" id="2.60.120.320">
    <property type="entry name" value="Thiamin pyrophosphokinase, thiamin-binding domain"/>
    <property type="match status" value="1"/>
</dbReference>
<evidence type="ECO:0000259" key="5">
    <source>
        <dbReference type="SMART" id="SM00983"/>
    </source>
</evidence>
<gene>
    <name evidence="6" type="ORF">C9374_008292</name>
</gene>
<dbReference type="InterPro" id="IPR006282">
    <property type="entry name" value="Thi_PPkinase"/>
</dbReference>
<dbReference type="GO" id="GO:0016301">
    <property type="term" value="F:kinase activity"/>
    <property type="evidence" value="ECO:0007669"/>
    <property type="project" value="UniProtKB-KW"/>
</dbReference>